<keyword evidence="2" id="KW-1185">Reference proteome</keyword>
<proteinExistence type="predicted"/>
<reference evidence="1 2" key="1">
    <citation type="journal article" date="2024" name="Ann. Entomol. Soc. Am.">
        <title>Genomic analyses of the southern and eastern yellowjacket wasps (Hymenoptera: Vespidae) reveal evolutionary signatures of social life.</title>
        <authorList>
            <person name="Catto M.A."/>
            <person name="Caine P.B."/>
            <person name="Orr S.E."/>
            <person name="Hunt B.G."/>
            <person name="Goodisman M.A.D."/>
        </authorList>
    </citation>
    <scope>NUCLEOTIDE SEQUENCE [LARGE SCALE GENOMIC DNA]</scope>
    <source>
        <strain evidence="1">232</strain>
        <tissue evidence="1">Head and thorax</tissue>
    </source>
</reference>
<evidence type="ECO:0000313" key="2">
    <source>
        <dbReference type="Proteomes" id="UP001607303"/>
    </source>
</evidence>
<dbReference type="EMBL" id="JAYRBN010000027">
    <property type="protein sequence ID" value="KAL2749225.1"/>
    <property type="molecule type" value="Genomic_DNA"/>
</dbReference>
<sequence>MSLVVSTAMRNKDRRMSTMDSTHCPTNHGHHIRAICEIFTHYTHCPKNWAFYTMSNHFTKRPHCEPKENNKNLSSTINTSELIWKISRLYHLGKLSNFGKRKLTDIVTSVVEVKKPQKQQY</sequence>
<evidence type="ECO:0000313" key="1">
    <source>
        <dbReference type="EMBL" id="KAL2749225.1"/>
    </source>
</evidence>
<gene>
    <name evidence="1" type="ORF">V1477_002165</name>
</gene>
<name>A0ABD2CVU8_VESMC</name>
<organism evidence="1 2">
    <name type="scientific">Vespula maculifrons</name>
    <name type="common">Eastern yellow jacket</name>
    <name type="synonym">Wasp</name>
    <dbReference type="NCBI Taxonomy" id="7453"/>
    <lineage>
        <taxon>Eukaryota</taxon>
        <taxon>Metazoa</taxon>
        <taxon>Ecdysozoa</taxon>
        <taxon>Arthropoda</taxon>
        <taxon>Hexapoda</taxon>
        <taxon>Insecta</taxon>
        <taxon>Pterygota</taxon>
        <taxon>Neoptera</taxon>
        <taxon>Endopterygota</taxon>
        <taxon>Hymenoptera</taxon>
        <taxon>Apocrita</taxon>
        <taxon>Aculeata</taxon>
        <taxon>Vespoidea</taxon>
        <taxon>Vespidae</taxon>
        <taxon>Vespinae</taxon>
        <taxon>Vespula</taxon>
    </lineage>
</organism>
<dbReference type="Proteomes" id="UP001607303">
    <property type="component" value="Unassembled WGS sequence"/>
</dbReference>
<dbReference type="AlphaFoldDB" id="A0ABD2CVU8"/>
<comment type="caution">
    <text evidence="1">The sequence shown here is derived from an EMBL/GenBank/DDBJ whole genome shotgun (WGS) entry which is preliminary data.</text>
</comment>
<protein>
    <submittedName>
        <fullName evidence="1">Uncharacterized protein</fullName>
    </submittedName>
</protein>
<accession>A0ABD2CVU8</accession>